<dbReference type="EMBL" id="OIVN01003024">
    <property type="protein sequence ID" value="SPD08291.1"/>
    <property type="molecule type" value="Genomic_DNA"/>
</dbReference>
<sequence length="85" mass="9351">MLMDGIQRCLEDRDETARQGRAVAEVDTKPEILNVKPDPEPVPEETFAGSRQQRVFVDHLHKRRVQVVQAGNGSGRVCTPGAAGQ</sequence>
<name>A0A2N9H9E4_FAGSY</name>
<evidence type="ECO:0000313" key="1">
    <source>
        <dbReference type="EMBL" id="SPD08291.1"/>
    </source>
</evidence>
<gene>
    <name evidence="1" type="ORF">FSB_LOCUS36173</name>
</gene>
<organism evidence="1">
    <name type="scientific">Fagus sylvatica</name>
    <name type="common">Beechnut</name>
    <dbReference type="NCBI Taxonomy" id="28930"/>
    <lineage>
        <taxon>Eukaryota</taxon>
        <taxon>Viridiplantae</taxon>
        <taxon>Streptophyta</taxon>
        <taxon>Embryophyta</taxon>
        <taxon>Tracheophyta</taxon>
        <taxon>Spermatophyta</taxon>
        <taxon>Magnoliopsida</taxon>
        <taxon>eudicotyledons</taxon>
        <taxon>Gunneridae</taxon>
        <taxon>Pentapetalae</taxon>
        <taxon>rosids</taxon>
        <taxon>fabids</taxon>
        <taxon>Fagales</taxon>
        <taxon>Fagaceae</taxon>
        <taxon>Fagus</taxon>
    </lineage>
</organism>
<reference evidence="1" key="1">
    <citation type="submission" date="2018-02" db="EMBL/GenBank/DDBJ databases">
        <authorList>
            <person name="Cohen D.B."/>
            <person name="Kent A.D."/>
        </authorList>
    </citation>
    <scope>NUCLEOTIDE SEQUENCE</scope>
</reference>
<protein>
    <submittedName>
        <fullName evidence="1">Uncharacterized protein</fullName>
    </submittedName>
</protein>
<accession>A0A2N9H9E4</accession>
<proteinExistence type="predicted"/>
<dbReference type="AlphaFoldDB" id="A0A2N9H9E4"/>